<proteinExistence type="predicted"/>
<dbReference type="EMBL" id="BKCJ011839721">
    <property type="protein sequence ID" value="GFD57322.1"/>
    <property type="molecule type" value="Genomic_DNA"/>
</dbReference>
<feature type="non-terminal residue" evidence="1">
    <location>
        <position position="88"/>
    </location>
</feature>
<organism evidence="1">
    <name type="scientific">Tanacetum cinerariifolium</name>
    <name type="common">Dalmatian daisy</name>
    <name type="synonym">Chrysanthemum cinerariifolium</name>
    <dbReference type="NCBI Taxonomy" id="118510"/>
    <lineage>
        <taxon>Eukaryota</taxon>
        <taxon>Viridiplantae</taxon>
        <taxon>Streptophyta</taxon>
        <taxon>Embryophyta</taxon>
        <taxon>Tracheophyta</taxon>
        <taxon>Spermatophyta</taxon>
        <taxon>Magnoliopsida</taxon>
        <taxon>eudicotyledons</taxon>
        <taxon>Gunneridae</taxon>
        <taxon>Pentapetalae</taxon>
        <taxon>asterids</taxon>
        <taxon>campanulids</taxon>
        <taxon>Asterales</taxon>
        <taxon>Asteraceae</taxon>
        <taxon>Asteroideae</taxon>
        <taxon>Anthemideae</taxon>
        <taxon>Anthemidinae</taxon>
        <taxon>Tanacetum</taxon>
    </lineage>
</organism>
<accession>A0A699XB13</accession>
<comment type="caution">
    <text evidence="1">The sequence shown here is derived from an EMBL/GenBank/DDBJ whole genome shotgun (WGS) entry which is preliminary data.</text>
</comment>
<sequence>ELETDIVLEHDGGARVLARLGDDVADLGLAVHHEQLADQRMLLAELGDRALDHLGDDIGRLARLASLLGSDGALALDLALVEVFLVER</sequence>
<dbReference type="AlphaFoldDB" id="A0A699XB13"/>
<reference evidence="1" key="1">
    <citation type="journal article" date="2019" name="Sci. Rep.">
        <title>Draft genome of Tanacetum cinerariifolium, the natural source of mosquito coil.</title>
        <authorList>
            <person name="Yamashiro T."/>
            <person name="Shiraishi A."/>
            <person name="Satake H."/>
            <person name="Nakayama K."/>
        </authorList>
    </citation>
    <scope>NUCLEOTIDE SEQUENCE</scope>
</reference>
<protein>
    <submittedName>
        <fullName evidence="1">Uncharacterized protein</fullName>
    </submittedName>
</protein>
<gene>
    <name evidence="1" type="ORF">Tci_929291</name>
</gene>
<name>A0A699XB13_TANCI</name>
<evidence type="ECO:0000313" key="1">
    <source>
        <dbReference type="EMBL" id="GFD57322.1"/>
    </source>
</evidence>
<feature type="non-terminal residue" evidence="1">
    <location>
        <position position="1"/>
    </location>
</feature>